<evidence type="ECO:0000313" key="1">
    <source>
        <dbReference type="EMBL" id="ACH78067.1"/>
    </source>
</evidence>
<sequence>MPATAVETGALDAQCSSQQQLSAFCIAGANLKEVKGGTFLPSVSGVDITSSG</sequence>
<accession>A0A6C7A483</accession>
<proteinExistence type="predicted"/>
<dbReference type="AlphaFoldDB" id="A0A6C7A483"/>
<dbReference type="KEGG" id="sed:SeD_A3947"/>
<reference evidence="1 2" key="1">
    <citation type="journal article" date="2011" name="J. Bacteriol.">
        <title>Comparative genomics of 28 Salmonella enterica isolates: evidence for CRISPR-mediated adaptive sublineage evolution.</title>
        <authorList>
            <person name="Fricke W.F."/>
            <person name="Mammel M.K."/>
            <person name="McDermott P.F."/>
            <person name="Tartera C."/>
            <person name="White D.G."/>
            <person name="Leclerc J.E."/>
            <person name="Ravel J."/>
            <person name="Cebula T.A."/>
        </authorList>
    </citation>
    <scope>NUCLEOTIDE SEQUENCE [LARGE SCALE GENOMIC DNA]</scope>
    <source>
        <strain evidence="1 2">CT_02021853</strain>
    </source>
</reference>
<name>A0A6C7A483_SALDC</name>
<evidence type="ECO:0000313" key="2">
    <source>
        <dbReference type="Proteomes" id="UP000008322"/>
    </source>
</evidence>
<dbReference type="Proteomes" id="UP000008322">
    <property type="component" value="Chromosome"/>
</dbReference>
<dbReference type="EMBL" id="CP001144">
    <property type="protein sequence ID" value="ACH78067.1"/>
    <property type="molecule type" value="Genomic_DNA"/>
</dbReference>
<protein>
    <submittedName>
        <fullName evidence="1">Uncharacterized protein</fullName>
    </submittedName>
</protein>
<gene>
    <name evidence="1" type="ordered locus">SeD_A3947</name>
</gene>
<organism evidence="1 2">
    <name type="scientific">Salmonella dublin (strain CT_02021853)</name>
    <dbReference type="NCBI Taxonomy" id="439851"/>
    <lineage>
        <taxon>Bacteria</taxon>
        <taxon>Pseudomonadati</taxon>
        <taxon>Pseudomonadota</taxon>
        <taxon>Gammaproteobacteria</taxon>
        <taxon>Enterobacterales</taxon>
        <taxon>Enterobacteriaceae</taxon>
        <taxon>Salmonella</taxon>
    </lineage>
</organism>